<gene>
    <name evidence="1" type="ORF">D5S18_07975</name>
</gene>
<keyword evidence="2" id="KW-1185">Reference proteome</keyword>
<proteinExistence type="predicted"/>
<dbReference type="SUPFAM" id="SSF50447">
    <property type="entry name" value="Translation proteins"/>
    <property type="match status" value="1"/>
</dbReference>
<comment type="caution">
    <text evidence="1">The sequence shown here is derived from an EMBL/GenBank/DDBJ whole genome shotgun (WGS) entry which is preliminary data.</text>
</comment>
<dbReference type="Proteomes" id="UP000266677">
    <property type="component" value="Unassembled WGS sequence"/>
</dbReference>
<dbReference type="EMBL" id="QZFU01000015">
    <property type="protein sequence ID" value="RJO77662.1"/>
    <property type="molecule type" value="Genomic_DNA"/>
</dbReference>
<name>A0A3A4KLB8_9NOCA</name>
<reference evidence="1 2" key="1">
    <citation type="submission" date="2018-09" db="EMBL/GenBank/DDBJ databases">
        <title>YIM PH21274 draft genome.</title>
        <authorList>
            <person name="Miao C."/>
        </authorList>
    </citation>
    <scope>NUCLEOTIDE SEQUENCE [LARGE SCALE GENOMIC DNA]</scope>
    <source>
        <strain evidence="1 2">YIM PH 21724</strain>
    </source>
</reference>
<sequence>MTEVSFTVTDVFDIPTRAGLLVAGQLASGDITVGDVLHDASTGASATVIGIELHGHREPGRYTLVIDRQADIRIGQHLVAPVSQIDEKTR</sequence>
<organism evidence="1 2">
    <name type="scientific">Nocardia panacis</name>
    <dbReference type="NCBI Taxonomy" id="2340916"/>
    <lineage>
        <taxon>Bacteria</taxon>
        <taxon>Bacillati</taxon>
        <taxon>Actinomycetota</taxon>
        <taxon>Actinomycetes</taxon>
        <taxon>Mycobacteriales</taxon>
        <taxon>Nocardiaceae</taxon>
        <taxon>Nocardia</taxon>
    </lineage>
</organism>
<dbReference type="InterPro" id="IPR009000">
    <property type="entry name" value="Transl_B-barrel_sf"/>
</dbReference>
<protein>
    <submittedName>
        <fullName evidence="1">Uncharacterized protein</fullName>
    </submittedName>
</protein>
<evidence type="ECO:0000313" key="1">
    <source>
        <dbReference type="EMBL" id="RJO77662.1"/>
    </source>
</evidence>
<dbReference type="AlphaFoldDB" id="A0A3A4KLB8"/>
<dbReference type="RefSeq" id="WP_120039187.1">
    <property type="nucleotide sequence ID" value="NZ_QZFU01000015.1"/>
</dbReference>
<evidence type="ECO:0000313" key="2">
    <source>
        <dbReference type="Proteomes" id="UP000266677"/>
    </source>
</evidence>
<dbReference type="Gene3D" id="2.40.30.10">
    <property type="entry name" value="Translation factors"/>
    <property type="match status" value="1"/>
</dbReference>
<dbReference type="OrthoDB" id="4557082at2"/>
<accession>A0A3A4KLB8</accession>